<evidence type="ECO:0000313" key="1">
    <source>
        <dbReference type="EMBL" id="AFU70264.1"/>
    </source>
</evidence>
<sequence length="228" mass="27043">MKLVLTCEHANNALPKKYRSYFSEFKQRLKTHQGYDLGAFSIFKNLKPLATFSSYYNWSRLLIEVNRSLQHSQLFSSISKSFSEEEKRELIEDYYRPYRDGIQKKIHTYIKKGESVLHLSVHSFTPVLEGDTRNTEVGLLYDPRRSEEKRWARHFKKDLNAHLSDQRIRMNYPYLGKADGFTTSLRQEFQEQYIGIELELNQKLFAKVGHGKYLGRALYKSLQKNLDW</sequence>
<name>K4IIS6_PSYTT</name>
<evidence type="ECO:0000313" key="2">
    <source>
        <dbReference type="Proteomes" id="UP000008514"/>
    </source>
</evidence>
<reference evidence="1" key="1">
    <citation type="submission" date="2006-03" db="EMBL/GenBank/DDBJ databases">
        <authorList>
            <person name="Bowman J."/>
            <person name="Ferriera S."/>
            <person name="Johnson J."/>
            <person name="Kravitz S."/>
            <person name="Halpern A."/>
            <person name="Remington K."/>
            <person name="Beeson K."/>
            <person name="Tran B."/>
            <person name="Rogers Y.-H."/>
            <person name="Friedman R."/>
            <person name="Venter J.C."/>
        </authorList>
    </citation>
    <scope>NUCLEOTIDE SEQUENCE [LARGE SCALE GENOMIC DNA]</scope>
    <source>
        <strain evidence="1">ATCC 700755</strain>
    </source>
</reference>
<keyword evidence="2" id="KW-1185">Reference proteome</keyword>
<dbReference type="SUPFAM" id="SSF53187">
    <property type="entry name" value="Zn-dependent exopeptidases"/>
    <property type="match status" value="1"/>
</dbReference>
<dbReference type="STRING" id="313595.P700755_003674"/>
<dbReference type="EMBL" id="CP003879">
    <property type="protein sequence ID" value="AFU70264.1"/>
    <property type="molecule type" value="Genomic_DNA"/>
</dbReference>
<dbReference type="AlphaFoldDB" id="K4IIS6"/>
<proteinExistence type="predicted"/>
<gene>
    <name evidence="1" type="ordered locus">P700755_003674</name>
</gene>
<reference evidence="1" key="2">
    <citation type="submission" date="2012-09" db="EMBL/GenBank/DDBJ databases">
        <title>The complete sequence of Psychroflexus torquis an extreme psychrophile from sea-ice that is stimulated by light.</title>
        <authorList>
            <person name="Feng S."/>
            <person name="Powell S.M."/>
            <person name="Bowman J.P."/>
        </authorList>
    </citation>
    <scope>NUCLEOTIDE SEQUENCE [LARGE SCALE GENOMIC DNA]</scope>
    <source>
        <strain evidence="1">ATCC 700755</strain>
    </source>
</reference>
<dbReference type="GO" id="GO:0016787">
    <property type="term" value="F:hydrolase activity"/>
    <property type="evidence" value="ECO:0007669"/>
    <property type="project" value="UniProtKB-KW"/>
</dbReference>
<dbReference type="OrthoDB" id="9815326at2"/>
<dbReference type="eggNOG" id="COG3931">
    <property type="taxonomic scope" value="Bacteria"/>
</dbReference>
<dbReference type="Proteomes" id="UP000008514">
    <property type="component" value="Chromosome"/>
</dbReference>
<dbReference type="KEGG" id="ptq:P700755_003674"/>
<dbReference type="Gene3D" id="3.40.630.40">
    <property type="entry name" value="Zn-dependent exopeptidases"/>
    <property type="match status" value="1"/>
</dbReference>
<dbReference type="Pfam" id="PF05013">
    <property type="entry name" value="FGase"/>
    <property type="match status" value="1"/>
</dbReference>
<protein>
    <submittedName>
        <fullName evidence="1">N-formylglutamate amidohydrolase HutG</fullName>
    </submittedName>
</protein>
<dbReference type="InterPro" id="IPR007709">
    <property type="entry name" value="N-FG_amidohydro"/>
</dbReference>
<accession>K4IIS6</accession>
<organism evidence="1 2">
    <name type="scientific">Psychroflexus torquis (strain ATCC 700755 / CIP 106069 / ACAM 623)</name>
    <dbReference type="NCBI Taxonomy" id="313595"/>
    <lineage>
        <taxon>Bacteria</taxon>
        <taxon>Pseudomonadati</taxon>
        <taxon>Bacteroidota</taxon>
        <taxon>Flavobacteriia</taxon>
        <taxon>Flavobacteriales</taxon>
        <taxon>Flavobacteriaceae</taxon>
        <taxon>Psychroflexus</taxon>
    </lineage>
</organism>
<dbReference type="HOGENOM" id="CLU_079628_0_0_10"/>